<comment type="caution">
    <text evidence="2">The sequence shown here is derived from an EMBL/GenBank/DDBJ whole genome shotgun (WGS) entry which is preliminary data.</text>
</comment>
<keyword evidence="1" id="KW-1133">Transmembrane helix</keyword>
<protein>
    <submittedName>
        <fullName evidence="2">WGS project CAEQ00000000 data, annotated contig 1338</fullName>
    </submittedName>
</protein>
<dbReference type="AlphaFoldDB" id="F9W5L0"/>
<keyword evidence="1" id="KW-0812">Transmembrane</keyword>
<dbReference type="Proteomes" id="UP000000702">
    <property type="component" value="Unassembled WGS sequence"/>
</dbReference>
<feature type="non-terminal residue" evidence="2">
    <location>
        <position position="1"/>
    </location>
</feature>
<sequence>FSTFFIECFLFGRVVCTGVVTVVPNLKWQQSLPPSARFFLDSQLIDALAAIRVPLASLLVISLPVFFLCCHAQRSARRKEAGLKASEAVISAAALALLPLQWPPQSLQPILNEKSEELEVGVTCVAVHDKTFKQRDGHASTRMKINK</sequence>
<feature type="transmembrane region" description="Helical" evidence="1">
    <location>
        <begin position="47"/>
        <end position="69"/>
    </location>
</feature>
<proteinExistence type="predicted"/>
<dbReference type="VEuPathDB" id="TriTrypDB:TcIL3000_0_33410"/>
<dbReference type="EMBL" id="CAEQ01000727">
    <property type="protein sequence ID" value="CCD12462.1"/>
    <property type="molecule type" value="Genomic_DNA"/>
</dbReference>
<evidence type="ECO:0000256" key="1">
    <source>
        <dbReference type="SAM" id="Phobius"/>
    </source>
</evidence>
<keyword evidence="3" id="KW-1185">Reference proteome</keyword>
<evidence type="ECO:0000313" key="3">
    <source>
        <dbReference type="Proteomes" id="UP000000702"/>
    </source>
</evidence>
<gene>
    <name evidence="2" type="ORF">TCIL3000_0_33410</name>
</gene>
<reference evidence="2 3" key="2">
    <citation type="journal article" date="2012" name="Proc. Natl. Acad. Sci. U.S.A.">
        <title>Antigenic diversity is generated by distinct evolutionary mechanisms in African trypanosome species.</title>
        <authorList>
            <person name="Jackson A.P."/>
            <person name="Berry A."/>
            <person name="Aslett M."/>
            <person name="Allison H.C."/>
            <person name="Burton P."/>
            <person name="Vavrova-Anderson J."/>
            <person name="Brown R."/>
            <person name="Browne H."/>
            <person name="Corton N."/>
            <person name="Hauser H."/>
            <person name="Gamble J."/>
            <person name="Gilderthorp R."/>
            <person name="Marcello L."/>
            <person name="McQuillan J."/>
            <person name="Otto T.D."/>
            <person name="Quail M.A."/>
            <person name="Sanders M.J."/>
            <person name="van Tonder A."/>
            <person name="Ginger M.L."/>
            <person name="Field M.C."/>
            <person name="Barry J.D."/>
            <person name="Hertz-Fowler C."/>
            <person name="Berriman M."/>
        </authorList>
    </citation>
    <scope>NUCLEOTIDE SEQUENCE [LARGE SCALE GENOMIC DNA]</scope>
    <source>
        <strain evidence="2 3">IL3000</strain>
    </source>
</reference>
<organism evidence="2 3">
    <name type="scientific">Trypanosoma congolense (strain IL3000)</name>
    <dbReference type="NCBI Taxonomy" id="1068625"/>
    <lineage>
        <taxon>Eukaryota</taxon>
        <taxon>Discoba</taxon>
        <taxon>Euglenozoa</taxon>
        <taxon>Kinetoplastea</taxon>
        <taxon>Metakinetoplastina</taxon>
        <taxon>Trypanosomatida</taxon>
        <taxon>Trypanosomatidae</taxon>
        <taxon>Trypanosoma</taxon>
        <taxon>Nannomonas</taxon>
    </lineage>
</organism>
<reference evidence="3" key="1">
    <citation type="submission" date="2011-07" db="EMBL/GenBank/DDBJ databases">
        <title>Divergent evolution of antigenic variation in African trypanosomes.</title>
        <authorList>
            <person name="Jackson A.P."/>
            <person name="Berry A."/>
            <person name="Allison H.C."/>
            <person name="Burton P."/>
            <person name="Anderson J."/>
            <person name="Aslett M."/>
            <person name="Brown R."/>
            <person name="Corton N."/>
            <person name="Harris D."/>
            <person name="Hauser H."/>
            <person name="Gamble J."/>
            <person name="Gilderthorp R."/>
            <person name="McQuillan J."/>
            <person name="Quail M.A."/>
            <person name="Sanders M."/>
            <person name="Van Tonder A."/>
            <person name="Ginger M.L."/>
            <person name="Donelson J.E."/>
            <person name="Field M.C."/>
            <person name="Barry J.D."/>
            <person name="Berriman M."/>
            <person name="Hertz-Fowler C."/>
        </authorList>
    </citation>
    <scope>NUCLEOTIDE SEQUENCE [LARGE SCALE GENOMIC DNA]</scope>
    <source>
        <strain evidence="3">IL3000</strain>
    </source>
</reference>
<accession>F9W5L0</accession>
<name>F9W5L0_TRYCI</name>
<evidence type="ECO:0000313" key="2">
    <source>
        <dbReference type="EMBL" id="CCD12462.1"/>
    </source>
</evidence>
<keyword evidence="1" id="KW-0472">Membrane</keyword>